<sequence>MGAILGAVFSIMRLTGLIARNGYEKSVGRGIASSLTPEMVGSFRQGRRGCWRGCVPAISCREDDMDSG</sequence>
<protein>
    <submittedName>
        <fullName evidence="1">Uncharacterized protein</fullName>
    </submittedName>
</protein>
<reference evidence="1" key="1">
    <citation type="submission" date="2009-10" db="EMBL/GenBank/DDBJ databases">
        <title>Diversity of trophic interactions inside an arsenic-rich microbial ecosystem.</title>
        <authorList>
            <person name="Bertin P.N."/>
            <person name="Heinrich-Salmeron A."/>
            <person name="Pelletier E."/>
            <person name="Goulhen-Chollet F."/>
            <person name="Arsene-Ploetze F."/>
            <person name="Gallien S."/>
            <person name="Calteau A."/>
            <person name="Vallenet D."/>
            <person name="Casiot C."/>
            <person name="Chane-Woon-Ming B."/>
            <person name="Giloteaux L."/>
            <person name="Barakat M."/>
            <person name="Bonnefoy V."/>
            <person name="Bruneel O."/>
            <person name="Chandler M."/>
            <person name="Cleiss J."/>
            <person name="Duran R."/>
            <person name="Elbaz-Poulichet F."/>
            <person name="Fonknechten N."/>
            <person name="Lauga B."/>
            <person name="Mornico D."/>
            <person name="Ortet P."/>
            <person name="Schaeffer C."/>
            <person name="Siguier P."/>
            <person name="Alexander Thil Smith A."/>
            <person name="Van Dorsselaer A."/>
            <person name="Weissenbach J."/>
            <person name="Medigue C."/>
            <person name="Le Paslier D."/>
        </authorList>
    </citation>
    <scope>NUCLEOTIDE SEQUENCE</scope>
</reference>
<name>E6QIX2_9ZZZZ</name>
<evidence type="ECO:0000313" key="1">
    <source>
        <dbReference type="EMBL" id="CBI07188.1"/>
    </source>
</evidence>
<dbReference type="EMBL" id="CABQ01000076">
    <property type="protein sequence ID" value="CBI07188.1"/>
    <property type="molecule type" value="Genomic_DNA"/>
</dbReference>
<dbReference type="AlphaFoldDB" id="E6QIX2"/>
<organism evidence="1">
    <name type="scientific">mine drainage metagenome</name>
    <dbReference type="NCBI Taxonomy" id="410659"/>
    <lineage>
        <taxon>unclassified sequences</taxon>
        <taxon>metagenomes</taxon>
        <taxon>ecological metagenomes</taxon>
    </lineage>
</organism>
<accession>E6QIX2</accession>
<comment type="caution">
    <text evidence="1">The sequence shown here is derived from an EMBL/GenBank/DDBJ whole genome shotgun (WGS) entry which is preliminary data.</text>
</comment>
<proteinExistence type="predicted"/>
<gene>
    <name evidence="1" type="ORF">CARN6_0512</name>
</gene>